<keyword evidence="3" id="KW-1185">Reference proteome</keyword>
<dbReference type="SMART" id="SM00481">
    <property type="entry name" value="POLIIIAc"/>
    <property type="match status" value="1"/>
</dbReference>
<organism evidence="2 3">
    <name type="scientific">Desulfitobacterium metallireducens DSM 15288</name>
    <dbReference type="NCBI Taxonomy" id="871968"/>
    <lineage>
        <taxon>Bacteria</taxon>
        <taxon>Bacillati</taxon>
        <taxon>Bacillota</taxon>
        <taxon>Clostridia</taxon>
        <taxon>Eubacteriales</taxon>
        <taxon>Desulfitobacteriaceae</taxon>
        <taxon>Desulfitobacterium</taxon>
    </lineage>
</organism>
<dbReference type="AlphaFoldDB" id="W0EC84"/>
<protein>
    <submittedName>
        <fullName evidence="2">Histidinol phosphatase</fullName>
    </submittedName>
</protein>
<dbReference type="OrthoDB" id="9804333at2"/>
<evidence type="ECO:0000259" key="1">
    <source>
        <dbReference type="SMART" id="SM00481"/>
    </source>
</evidence>
<sequence length="287" mass="31928">MRVQSSRFPEADLHCHTTSSDGLFTPRELIQAASELGLKAVGITDHDTISGWSEAFNAGEKYGVEILRGVELNTEWKGIEVHILGYEPSPESGQFQAKLQELREDRSERIYKIIGRLHDLKIEITEEEIKTVAHGESVGRPHVAQVLIQRGYVKTIKEAFDSYIGKGSPAYVPRLKLTPEEGIKLIRTAGGVAVLAHPGIHQLGNIITPWIKAGLQGIEVSHSEHTPEDERRCRALAKQYHLITTGGSDFHGEERKPGVKLGEWGTSYEVVEQIRELAESSKRKNIS</sequence>
<dbReference type="SUPFAM" id="SSF89550">
    <property type="entry name" value="PHP domain-like"/>
    <property type="match status" value="1"/>
</dbReference>
<reference evidence="2 3" key="1">
    <citation type="submission" date="2013-12" db="EMBL/GenBank/DDBJ databases">
        <authorList>
            <consortium name="DOE Joint Genome Institute"/>
            <person name="Smidt H."/>
            <person name="Huntemann M."/>
            <person name="Han J."/>
            <person name="Chen A."/>
            <person name="Kyrpides N."/>
            <person name="Mavromatis K."/>
            <person name="Markowitz V."/>
            <person name="Palaniappan K."/>
            <person name="Ivanova N."/>
            <person name="Schaumberg A."/>
            <person name="Pati A."/>
            <person name="Liolios K."/>
            <person name="Nordberg H.P."/>
            <person name="Cantor M.N."/>
            <person name="Hua S.X."/>
            <person name="Woyke T."/>
        </authorList>
    </citation>
    <scope>NUCLEOTIDE SEQUENCE [LARGE SCALE GENOMIC DNA]</scope>
    <source>
        <strain evidence="3">DSM 15288</strain>
    </source>
</reference>
<dbReference type="Pfam" id="PF02811">
    <property type="entry name" value="PHP"/>
    <property type="match status" value="1"/>
</dbReference>
<dbReference type="InterPro" id="IPR052018">
    <property type="entry name" value="PHP_domain"/>
</dbReference>
<feature type="domain" description="Polymerase/histidinol phosphatase N-terminal" evidence="1">
    <location>
        <begin position="11"/>
        <end position="76"/>
    </location>
</feature>
<dbReference type="Gene3D" id="3.20.20.140">
    <property type="entry name" value="Metal-dependent hydrolases"/>
    <property type="match status" value="1"/>
</dbReference>
<proteinExistence type="predicted"/>
<gene>
    <name evidence="2" type="ORF">DESME_05995</name>
</gene>
<evidence type="ECO:0000313" key="2">
    <source>
        <dbReference type="EMBL" id="AHF06656.1"/>
    </source>
</evidence>
<dbReference type="eggNOG" id="COG0613">
    <property type="taxonomic scope" value="Bacteria"/>
</dbReference>
<dbReference type="PANTHER" id="PTHR42924">
    <property type="entry name" value="EXONUCLEASE"/>
    <property type="match status" value="1"/>
</dbReference>
<dbReference type="InterPro" id="IPR004013">
    <property type="entry name" value="PHP_dom"/>
</dbReference>
<accession>W0EC84</accession>
<dbReference type="STRING" id="871968.DESME_05995"/>
<name>W0EC84_9FIRM</name>
<dbReference type="PANTHER" id="PTHR42924:SF3">
    <property type="entry name" value="POLYMERASE_HISTIDINOL PHOSPHATASE N-TERMINAL DOMAIN-CONTAINING PROTEIN"/>
    <property type="match status" value="1"/>
</dbReference>
<dbReference type="EMBL" id="CP007032">
    <property type="protein sequence ID" value="AHF06656.1"/>
    <property type="molecule type" value="Genomic_DNA"/>
</dbReference>
<dbReference type="CDD" id="cd07438">
    <property type="entry name" value="PHP_HisPPase_AMP"/>
    <property type="match status" value="1"/>
</dbReference>
<dbReference type="Gene3D" id="1.10.150.650">
    <property type="match status" value="1"/>
</dbReference>
<dbReference type="HOGENOM" id="CLU_067347_1_0_9"/>
<dbReference type="RefSeq" id="WP_006715676.1">
    <property type="nucleotide sequence ID" value="NZ_CP007032.1"/>
</dbReference>
<evidence type="ECO:0000313" key="3">
    <source>
        <dbReference type="Proteomes" id="UP000010847"/>
    </source>
</evidence>
<dbReference type="Proteomes" id="UP000010847">
    <property type="component" value="Chromosome"/>
</dbReference>
<dbReference type="GO" id="GO:0035312">
    <property type="term" value="F:5'-3' DNA exonuclease activity"/>
    <property type="evidence" value="ECO:0007669"/>
    <property type="project" value="TreeGrafter"/>
</dbReference>
<dbReference type="GO" id="GO:0004534">
    <property type="term" value="F:5'-3' RNA exonuclease activity"/>
    <property type="evidence" value="ECO:0007669"/>
    <property type="project" value="TreeGrafter"/>
</dbReference>
<dbReference type="InterPro" id="IPR003141">
    <property type="entry name" value="Pol/His_phosphatase_N"/>
</dbReference>
<dbReference type="KEGG" id="dmt:DESME_05995"/>
<dbReference type="InterPro" id="IPR016195">
    <property type="entry name" value="Pol/histidinol_Pase-like"/>
</dbReference>